<evidence type="ECO:0000313" key="1">
    <source>
        <dbReference type="EMBL" id="QNM12354.1"/>
    </source>
</evidence>
<accession>A0A7G9GNH2</accession>
<evidence type="ECO:0008006" key="3">
    <source>
        <dbReference type="Google" id="ProtNLM"/>
    </source>
</evidence>
<dbReference type="AlphaFoldDB" id="A0A7G9GNH2"/>
<sequence length="146" mass="17096">MKNGEQDRQALAVTCGNVIVLLPIQMVKKVYAMEQVKGKNENQYLLEGVEYSGYFLYELLKQDKEMVNYAILIQCDDWDYILFVAKVLNVILLDEPCTLPFYMQRPPFSYIETCYPLDTQKIGYQLDLDELLHQHQIIDREAVYGK</sequence>
<name>A0A7G9GNH2_9FIRM</name>
<dbReference type="EMBL" id="CP060636">
    <property type="protein sequence ID" value="QNM12354.1"/>
    <property type="molecule type" value="Genomic_DNA"/>
</dbReference>
<dbReference type="RefSeq" id="WP_117453052.1">
    <property type="nucleotide sequence ID" value="NZ_CP060636.1"/>
</dbReference>
<proteinExistence type="predicted"/>
<dbReference type="Proteomes" id="UP000515856">
    <property type="component" value="Chromosome"/>
</dbReference>
<reference evidence="1 2" key="1">
    <citation type="submission" date="2020-08" db="EMBL/GenBank/DDBJ databases">
        <authorList>
            <person name="Liu C."/>
            <person name="Sun Q."/>
        </authorList>
    </citation>
    <scope>NUCLEOTIDE SEQUENCE [LARGE SCALE GENOMIC DNA]</scope>
    <source>
        <strain evidence="1 2">NSJ-61</strain>
    </source>
</reference>
<protein>
    <recommendedName>
        <fullName evidence="3">CheW-like domain-containing protein</fullName>
    </recommendedName>
</protein>
<organism evidence="1 2">
    <name type="scientific">[Eubacterium] hominis</name>
    <dbReference type="NCBI Taxonomy" id="2764325"/>
    <lineage>
        <taxon>Bacteria</taxon>
        <taxon>Bacillati</taxon>
        <taxon>Bacillota</taxon>
        <taxon>Erysipelotrichia</taxon>
        <taxon>Erysipelotrichales</taxon>
        <taxon>Erysipelotrichaceae</taxon>
        <taxon>Amedibacillus</taxon>
    </lineage>
</organism>
<keyword evidence="2" id="KW-1185">Reference proteome</keyword>
<dbReference type="KEGG" id="ehn:H9Q80_19310"/>
<gene>
    <name evidence="1" type="ORF">H9Q80_19310</name>
</gene>
<evidence type="ECO:0000313" key="2">
    <source>
        <dbReference type="Proteomes" id="UP000515856"/>
    </source>
</evidence>